<sequence>MNVTYKIKRSRKRRKTISLQISDRSELVIIAAPYFTSVDEINRFVQEKQNWIIKTIHKYKEEEIKNKALEYESGERFYYLGQSYPLEVFFEPLETAGVFLRNNYFYLNAQENKDLRKHYFISWYKKKAWEYISQRIDFFSETLKLHYGNVKITSAEKRWGSCSADNNLSFSFRLIMTPPDIIDYVIVHELMHIIEKNHSPKFWQRVAAVLPKYKTQKHWLKDHHRKFLL</sequence>
<dbReference type="EMBL" id="LNQE01000996">
    <property type="protein sequence ID" value="KUG21999.1"/>
    <property type="molecule type" value="Genomic_DNA"/>
</dbReference>
<keyword evidence="2" id="KW-0378">Hydrolase</keyword>
<dbReference type="AlphaFoldDB" id="A0A0W8FM75"/>
<dbReference type="Pfam" id="PF01863">
    <property type="entry name" value="YgjP-like"/>
    <property type="match status" value="1"/>
</dbReference>
<gene>
    <name evidence="2" type="ORF">ASZ90_008200</name>
</gene>
<evidence type="ECO:0000259" key="1">
    <source>
        <dbReference type="Pfam" id="PF01863"/>
    </source>
</evidence>
<evidence type="ECO:0000313" key="2">
    <source>
        <dbReference type="EMBL" id="KUG21999.1"/>
    </source>
</evidence>
<dbReference type="CDD" id="cd07344">
    <property type="entry name" value="M48_yhfN_like"/>
    <property type="match status" value="1"/>
</dbReference>
<feature type="domain" description="YgjP-like metallopeptidase" evidence="1">
    <location>
        <begin position="15"/>
        <end position="223"/>
    </location>
</feature>
<dbReference type="PANTHER" id="PTHR30399">
    <property type="entry name" value="UNCHARACTERIZED PROTEIN YGJP"/>
    <property type="match status" value="1"/>
</dbReference>
<protein>
    <submittedName>
        <fullName evidence="2">Putative metal-dependent hydrolase</fullName>
    </submittedName>
</protein>
<comment type="caution">
    <text evidence="2">The sequence shown here is derived from an EMBL/GenBank/DDBJ whole genome shotgun (WGS) entry which is preliminary data.</text>
</comment>
<name>A0A0W8FM75_9ZZZZ</name>
<dbReference type="PANTHER" id="PTHR30399:SF1">
    <property type="entry name" value="UTP PYROPHOSPHATASE"/>
    <property type="match status" value="1"/>
</dbReference>
<accession>A0A0W8FM75</accession>
<reference evidence="2" key="1">
    <citation type="journal article" date="2015" name="Proc. Natl. Acad. Sci. U.S.A.">
        <title>Networks of energetic and metabolic interactions define dynamics in microbial communities.</title>
        <authorList>
            <person name="Embree M."/>
            <person name="Liu J.K."/>
            <person name="Al-Bassam M.M."/>
            <person name="Zengler K."/>
        </authorList>
    </citation>
    <scope>NUCLEOTIDE SEQUENCE</scope>
</reference>
<proteinExistence type="predicted"/>
<dbReference type="GO" id="GO:0016787">
    <property type="term" value="F:hydrolase activity"/>
    <property type="evidence" value="ECO:0007669"/>
    <property type="project" value="UniProtKB-KW"/>
</dbReference>
<dbReference type="InterPro" id="IPR002725">
    <property type="entry name" value="YgjP-like_metallopeptidase"/>
</dbReference>
<organism evidence="2">
    <name type="scientific">hydrocarbon metagenome</name>
    <dbReference type="NCBI Taxonomy" id="938273"/>
    <lineage>
        <taxon>unclassified sequences</taxon>
        <taxon>metagenomes</taxon>
        <taxon>ecological metagenomes</taxon>
    </lineage>
</organism>
<dbReference type="InterPro" id="IPR053136">
    <property type="entry name" value="UTP_pyrophosphatase-like"/>
</dbReference>
<dbReference type="Gene3D" id="3.30.2010.10">
    <property type="entry name" value="Metalloproteases ('zincins'), catalytic domain"/>
    <property type="match status" value="1"/>
</dbReference>